<evidence type="ECO:0000313" key="3">
    <source>
        <dbReference type="Proteomes" id="UP000006426"/>
    </source>
</evidence>
<reference evidence="2 3" key="1">
    <citation type="journal article" date="2011" name="PLoS Pathog.">
        <title>Dynamic evolution of pathogenicity revealed by sequencing and comparative genomics of 19 Pseudomonas syringae isolates.</title>
        <authorList>
            <person name="Baltrus D.A."/>
            <person name="Nishimura M.T."/>
            <person name="Romanchuk A."/>
            <person name="Chang J.H."/>
            <person name="Mukhtar M.S."/>
            <person name="Cherkis K."/>
            <person name="Roach J."/>
            <person name="Grant S.R."/>
            <person name="Jones C.D."/>
            <person name="Dangl J.L."/>
        </authorList>
    </citation>
    <scope>NUCLEOTIDE SEQUENCE [LARGE SCALE GENOMIC DNA]</scope>
    <source>
        <strain evidence="2 3">M301315</strain>
    </source>
</reference>
<accession>A0AAD0PVZ1</accession>
<geneLocation type="plasmid" evidence="3">
    <name>pmppla107</name>
</geneLocation>
<sequence length="614" mass="66821">MSKRFICVLALGVAAVAQQAMAHELAYSKSESVRVTVPGEANNWCKDSLTLSFERDSWTDSGPLDRLLPKIPYILGQECPKAKITWTATDKAGVVYADGSGNADNLGLINLRQVVAQAPAPVAASAAPTPEPAPVAAPPVVAPQIQNAEPAPVVADPPPVATPAAAPVVQAEAPAPTPEPAQQANLAAPALVSSDLGRGYLLSTGYFTQIKDQNGCNWLGDNVQMDGQADMYSVKSTGGSCVGGNALGVFKRGELNHVDGSNRASDYNFMILPSGLAFSSQMGESVKHLPVTFINDRKDKVVMEVGSVPGKDMKVYLAFNRGSNNNLFGEFSYSPSFVAITQDESFAFDDRQLLETLRAIHDTVRANYKGRLDGVYTYVAKDIKSLYPKRNEQSDSSQWILQTTMTERDGQMVTDLRRVDNYAVRRKQQLDRAAQQKLEQQYSLHSQLMERYNAAREQIGAGTTEVDYVAKMQGIATKLPGFDVLMNPAMAKTPYKVLVKVEDRKGDYYPVTLPGVARLYSEKDLEPGWYIMPVVSKSFVTPYEKGRAVVSLQGYPNTGACEQEKCAEVLSLARAVAADVGRWNNSLELINWSPEASQKVIDAYNAMKQQQATN</sequence>
<feature type="chain" id="PRO_5042092970" evidence="1">
    <location>
        <begin position="23"/>
        <end position="614"/>
    </location>
</feature>
<keyword evidence="2" id="KW-0614">Plasmid</keyword>
<gene>
    <name evidence="2" type="ORF">PLA107_031485</name>
</gene>
<keyword evidence="1" id="KW-0732">Signal</keyword>
<dbReference type="RefSeq" id="WP_054068216.1">
    <property type="nucleotide sequence ID" value="NZ_CP031226.1"/>
</dbReference>
<protein>
    <submittedName>
        <fullName evidence="2">Uncharacterized protein</fullName>
    </submittedName>
</protein>
<evidence type="ECO:0000256" key="1">
    <source>
        <dbReference type="SAM" id="SignalP"/>
    </source>
</evidence>
<name>A0AAD0PVZ1_PSEAV</name>
<organism evidence="2 3">
    <name type="scientific">Pseudomonas amygdali pv. lachrymans str. M301315</name>
    <dbReference type="NCBI Taxonomy" id="629260"/>
    <lineage>
        <taxon>Bacteria</taxon>
        <taxon>Pseudomonadati</taxon>
        <taxon>Pseudomonadota</taxon>
        <taxon>Gammaproteobacteria</taxon>
        <taxon>Pseudomonadales</taxon>
        <taxon>Pseudomonadaceae</taxon>
        <taxon>Pseudomonas</taxon>
        <taxon>Pseudomonas amygdali</taxon>
    </lineage>
</organism>
<feature type="signal peptide" evidence="1">
    <location>
        <begin position="1"/>
        <end position="22"/>
    </location>
</feature>
<dbReference type="EMBL" id="CP031226">
    <property type="protein sequence ID" value="AXH59747.1"/>
    <property type="molecule type" value="Genomic_DNA"/>
</dbReference>
<proteinExistence type="predicted"/>
<evidence type="ECO:0000313" key="2">
    <source>
        <dbReference type="EMBL" id="AXH59747.1"/>
    </source>
</evidence>
<dbReference type="AlphaFoldDB" id="A0AAD0PVZ1"/>
<dbReference type="Proteomes" id="UP000006426">
    <property type="component" value="Plasmid pmppla107"/>
</dbReference>